<dbReference type="EMBL" id="CAMGYJ010000007">
    <property type="protein sequence ID" value="CAI0447000.1"/>
    <property type="molecule type" value="Genomic_DNA"/>
</dbReference>
<evidence type="ECO:0000256" key="1">
    <source>
        <dbReference type="SAM" id="MobiDB-lite"/>
    </source>
</evidence>
<feature type="non-terminal residue" evidence="2">
    <location>
        <position position="1"/>
    </location>
</feature>
<dbReference type="Pfam" id="PF04646">
    <property type="entry name" value="DUF604"/>
    <property type="match status" value="1"/>
</dbReference>
<name>A0AAV0MMP1_9ROSI</name>
<proteinExistence type="predicted"/>
<organism evidence="2 3">
    <name type="scientific">Linum tenue</name>
    <dbReference type="NCBI Taxonomy" id="586396"/>
    <lineage>
        <taxon>Eukaryota</taxon>
        <taxon>Viridiplantae</taxon>
        <taxon>Streptophyta</taxon>
        <taxon>Embryophyta</taxon>
        <taxon>Tracheophyta</taxon>
        <taxon>Spermatophyta</taxon>
        <taxon>Magnoliopsida</taxon>
        <taxon>eudicotyledons</taxon>
        <taxon>Gunneridae</taxon>
        <taxon>Pentapetalae</taxon>
        <taxon>rosids</taxon>
        <taxon>fabids</taxon>
        <taxon>Malpighiales</taxon>
        <taxon>Linaceae</taxon>
        <taxon>Linum</taxon>
    </lineage>
</organism>
<comment type="caution">
    <text evidence="2">The sequence shown here is derived from an EMBL/GenBank/DDBJ whole genome shotgun (WGS) entry which is preliminary data.</text>
</comment>
<dbReference type="InterPro" id="IPR006740">
    <property type="entry name" value="DUF604"/>
</dbReference>
<protein>
    <submittedName>
        <fullName evidence="2">Uncharacterized protein</fullName>
    </submittedName>
</protein>
<feature type="compositionally biased region" description="Basic and acidic residues" evidence="1">
    <location>
        <begin position="119"/>
        <end position="130"/>
    </location>
</feature>
<dbReference type="AlphaFoldDB" id="A0AAV0MMP1"/>
<sequence>GLLAAHPVTPLLSLHHIDVINPILPKASRLQSLQRLTLPMTLDPPALMQQSICYDHKRHRTVSVSWGHAVQIVRGTVSPREMEMPVRTFVNWHKKADYSGYAFNTRSVHPTTAGKKRDRREEGGGGEEGSRWVKEDEVCCCGIKTTLNFNQIYFIIFSISLPFYP</sequence>
<evidence type="ECO:0000313" key="3">
    <source>
        <dbReference type="Proteomes" id="UP001154282"/>
    </source>
</evidence>
<dbReference type="Proteomes" id="UP001154282">
    <property type="component" value="Unassembled WGS sequence"/>
</dbReference>
<reference evidence="2" key="1">
    <citation type="submission" date="2022-08" db="EMBL/GenBank/DDBJ databases">
        <authorList>
            <person name="Gutierrez-Valencia J."/>
        </authorList>
    </citation>
    <scope>NUCLEOTIDE SEQUENCE</scope>
</reference>
<keyword evidence="3" id="KW-1185">Reference proteome</keyword>
<feature type="region of interest" description="Disordered" evidence="1">
    <location>
        <begin position="109"/>
        <end position="130"/>
    </location>
</feature>
<evidence type="ECO:0000313" key="2">
    <source>
        <dbReference type="EMBL" id="CAI0447000.1"/>
    </source>
</evidence>
<gene>
    <name evidence="2" type="ORF">LITE_LOCUS29238</name>
</gene>
<dbReference type="PANTHER" id="PTHR10811">
    <property type="entry name" value="FRINGE-RELATED"/>
    <property type="match status" value="1"/>
</dbReference>
<accession>A0AAV0MMP1</accession>